<dbReference type="GO" id="GO:0016787">
    <property type="term" value="F:hydrolase activity"/>
    <property type="evidence" value="ECO:0007669"/>
    <property type="project" value="UniProtKB-KW"/>
</dbReference>
<dbReference type="CDD" id="cd09871">
    <property type="entry name" value="PIN_MtVapC28-VapC30-like"/>
    <property type="match status" value="1"/>
</dbReference>
<feature type="domain" description="PIN" evidence="6">
    <location>
        <begin position="4"/>
        <end position="128"/>
    </location>
</feature>
<evidence type="ECO:0000256" key="3">
    <source>
        <dbReference type="ARBA" id="ARBA00022723"/>
    </source>
</evidence>
<dbReference type="AlphaFoldDB" id="A0A396S4D6"/>
<keyword evidence="2 5" id="KW-0540">Nuclease</keyword>
<evidence type="ECO:0000256" key="2">
    <source>
        <dbReference type="ARBA" id="ARBA00022722"/>
    </source>
</evidence>
<dbReference type="SUPFAM" id="SSF88723">
    <property type="entry name" value="PIN domain-like"/>
    <property type="match status" value="1"/>
</dbReference>
<dbReference type="InterPro" id="IPR029060">
    <property type="entry name" value="PIN-like_dom_sf"/>
</dbReference>
<dbReference type="Pfam" id="PF01850">
    <property type="entry name" value="PIN"/>
    <property type="match status" value="1"/>
</dbReference>
<dbReference type="Gene3D" id="3.40.50.1010">
    <property type="entry name" value="5'-nuclease"/>
    <property type="match status" value="1"/>
</dbReference>
<keyword evidence="4 5" id="KW-0378">Hydrolase</keyword>
<keyword evidence="5" id="KW-0800">Toxin</keyword>
<sequence length="136" mass="14613">MTLFIDASAIVAVIAEEEDAAIYAGRIAEDDQRLTSAIAIWEATIAVARRGRTSIEDAAEAVRGYVAGSSFGMVAIQERETLIAIDAFARYGKGVDRAGLNMGDCFAYACAKANHARLLYKGKDFDLTDLAWSDNA</sequence>
<evidence type="ECO:0000256" key="4">
    <source>
        <dbReference type="ARBA" id="ARBA00022801"/>
    </source>
</evidence>
<proteinExistence type="inferred from homology"/>
<dbReference type="Proteomes" id="UP000266693">
    <property type="component" value="Unassembled WGS sequence"/>
</dbReference>
<comment type="function">
    <text evidence="5">Toxic component of a toxin-antitoxin (TA) system. An RNase.</text>
</comment>
<keyword evidence="5" id="KW-0460">Magnesium</keyword>
<feature type="binding site" evidence="5">
    <location>
        <position position="104"/>
    </location>
    <ligand>
        <name>Mg(2+)</name>
        <dbReference type="ChEBI" id="CHEBI:18420"/>
    </ligand>
</feature>
<dbReference type="OrthoDB" id="32625at2"/>
<evidence type="ECO:0000256" key="1">
    <source>
        <dbReference type="ARBA" id="ARBA00022649"/>
    </source>
</evidence>
<evidence type="ECO:0000313" key="8">
    <source>
        <dbReference type="Proteomes" id="UP000266693"/>
    </source>
</evidence>
<dbReference type="RefSeq" id="WP_118863474.1">
    <property type="nucleotide sequence ID" value="NZ_QWLV01000002.1"/>
</dbReference>
<comment type="cofactor">
    <cofactor evidence="5">
        <name>Mg(2+)</name>
        <dbReference type="ChEBI" id="CHEBI:18420"/>
    </cofactor>
</comment>
<dbReference type="EC" id="3.1.-.-" evidence="5"/>
<accession>A0A396S4D6</accession>
<dbReference type="GO" id="GO:0090729">
    <property type="term" value="F:toxin activity"/>
    <property type="evidence" value="ECO:0007669"/>
    <property type="project" value="UniProtKB-KW"/>
</dbReference>
<keyword evidence="1 5" id="KW-1277">Toxin-antitoxin system</keyword>
<evidence type="ECO:0000256" key="5">
    <source>
        <dbReference type="HAMAP-Rule" id="MF_00265"/>
    </source>
</evidence>
<evidence type="ECO:0000313" key="7">
    <source>
        <dbReference type="EMBL" id="RHW18285.1"/>
    </source>
</evidence>
<evidence type="ECO:0000259" key="6">
    <source>
        <dbReference type="Pfam" id="PF01850"/>
    </source>
</evidence>
<dbReference type="InterPro" id="IPR022907">
    <property type="entry name" value="VapC_family"/>
</dbReference>
<keyword evidence="3 5" id="KW-0479">Metal-binding</keyword>
<reference evidence="7 8" key="1">
    <citation type="submission" date="2018-08" db="EMBL/GenBank/DDBJ databases">
        <title>The multiple taxonomic identification of Sphingomonas gilva.</title>
        <authorList>
            <person name="Zhu D."/>
            <person name="Zheng S."/>
        </authorList>
    </citation>
    <scope>NUCLEOTIDE SEQUENCE [LARGE SCALE GENOMIC DNA]</scope>
    <source>
        <strain evidence="7 8">ZDH117</strain>
    </source>
</reference>
<dbReference type="InterPro" id="IPR002716">
    <property type="entry name" value="PIN_dom"/>
</dbReference>
<dbReference type="HAMAP" id="MF_00265">
    <property type="entry name" value="VapC_Nob1"/>
    <property type="match status" value="1"/>
</dbReference>
<protein>
    <recommendedName>
        <fullName evidence="5">Ribonuclease VapC</fullName>
        <shortName evidence="5">RNase VapC</shortName>
        <ecNumber evidence="5">3.1.-.-</ecNumber>
    </recommendedName>
    <alternativeName>
        <fullName evidence="5">Toxin VapC</fullName>
    </alternativeName>
</protein>
<dbReference type="GO" id="GO:0000287">
    <property type="term" value="F:magnesium ion binding"/>
    <property type="evidence" value="ECO:0007669"/>
    <property type="project" value="UniProtKB-UniRule"/>
</dbReference>
<dbReference type="EMBL" id="QWLV01000002">
    <property type="protein sequence ID" value="RHW18285.1"/>
    <property type="molecule type" value="Genomic_DNA"/>
</dbReference>
<gene>
    <name evidence="5" type="primary">vapC</name>
    <name evidence="7" type="ORF">D1610_07385</name>
</gene>
<name>A0A396S4D6_9SPHN</name>
<keyword evidence="8" id="KW-1185">Reference proteome</keyword>
<comment type="similarity">
    <text evidence="5">Belongs to the PINc/VapC protein family.</text>
</comment>
<comment type="caution">
    <text evidence="7">The sequence shown here is derived from an EMBL/GenBank/DDBJ whole genome shotgun (WGS) entry which is preliminary data.</text>
</comment>
<feature type="binding site" evidence="5">
    <location>
        <position position="6"/>
    </location>
    <ligand>
        <name>Mg(2+)</name>
        <dbReference type="ChEBI" id="CHEBI:18420"/>
    </ligand>
</feature>
<dbReference type="GO" id="GO:0004540">
    <property type="term" value="F:RNA nuclease activity"/>
    <property type="evidence" value="ECO:0007669"/>
    <property type="project" value="InterPro"/>
</dbReference>
<organism evidence="7 8">
    <name type="scientific">Sphingomonas gilva</name>
    <dbReference type="NCBI Taxonomy" id="2305907"/>
    <lineage>
        <taxon>Bacteria</taxon>
        <taxon>Pseudomonadati</taxon>
        <taxon>Pseudomonadota</taxon>
        <taxon>Alphaproteobacteria</taxon>
        <taxon>Sphingomonadales</taxon>
        <taxon>Sphingomonadaceae</taxon>
        <taxon>Sphingomonas</taxon>
    </lineage>
</organism>